<dbReference type="GO" id="GO:0046872">
    <property type="term" value="F:metal ion binding"/>
    <property type="evidence" value="ECO:0007669"/>
    <property type="project" value="UniProtKB-KW"/>
</dbReference>
<dbReference type="Proteomes" id="UP000077701">
    <property type="component" value="Unassembled WGS sequence"/>
</dbReference>
<dbReference type="PRINTS" id="PR01950">
    <property type="entry name" value="LANCSUPER"/>
</dbReference>
<feature type="binding site" evidence="1">
    <location>
        <position position="320"/>
    </location>
    <ligand>
        <name>Zn(2+)</name>
        <dbReference type="ChEBI" id="CHEBI:29105"/>
    </ligand>
</feature>
<evidence type="ECO:0000256" key="1">
    <source>
        <dbReference type="PIRSR" id="PIRSR607822-1"/>
    </source>
</evidence>
<dbReference type="InterPro" id="IPR007822">
    <property type="entry name" value="LANC-like"/>
</dbReference>
<dbReference type="PRINTS" id="PR01955">
    <property type="entry name" value="LANCFRANKIA"/>
</dbReference>
<sequence>MPALTAREVGRRALDPAIRDRALERLARATLKPQVNLWSPSGVALGGAGLAIMCAEFDGRFAGEGWDAAAHGLLAAGLDEVSDPARPLALFSGAVGYAAAVWLASRGGARYTSLLASLDAVLLPRMRAFALAPPSGPASYDTVNGMAGWAGYLLSRGRSAEIDRVAGPVADALAAVLRPDGRNRMSYRLGGAARLDYGLAHGLAGPLAALALLEIHGGTGRPGVPEALLGAGRWLAGQATWRSGCLLWPATVELGARGDPLVRDPVENAGSWCHGSSGIARAVHLAGVATGSPELVDVAVTAMHTLCAHPPEIHSPNLCHGLAGQLALLLGFARETGDPRLKAAAADLAARLSGGFRPGSLLGYTDVELPGTETDNPGLLRGSAGVAAALLAADPAAPPAPGWARLLLLA</sequence>
<organism evidence="2 3">
    <name type="scientific">Planomonospora sphaerica</name>
    <dbReference type="NCBI Taxonomy" id="161355"/>
    <lineage>
        <taxon>Bacteria</taxon>
        <taxon>Bacillati</taxon>
        <taxon>Actinomycetota</taxon>
        <taxon>Actinomycetes</taxon>
        <taxon>Streptosporangiales</taxon>
        <taxon>Streptosporangiaceae</taxon>
        <taxon>Planomonospora</taxon>
    </lineage>
</organism>
<evidence type="ECO:0000313" key="2">
    <source>
        <dbReference type="EMBL" id="GAT66676.1"/>
    </source>
</evidence>
<dbReference type="EMBL" id="BDCX01000005">
    <property type="protein sequence ID" value="GAT66676.1"/>
    <property type="molecule type" value="Genomic_DNA"/>
</dbReference>
<keyword evidence="3" id="KW-1185">Reference proteome</keyword>
<comment type="caution">
    <text evidence="2">The sequence shown here is derived from an EMBL/GenBank/DDBJ whole genome shotgun (WGS) entry which is preliminary data.</text>
</comment>
<accession>A0A171CGL6</accession>
<keyword evidence="1" id="KW-0479">Metal-binding</keyword>
<dbReference type="STRING" id="161355.PS9374_02326"/>
<reference evidence="3" key="2">
    <citation type="submission" date="2016-04" db="EMBL/GenBank/DDBJ databases">
        <title>Planomonospora sphaerica JCM9374 whole genome shotgun sequence.</title>
        <authorList>
            <person name="Suzuki T."/>
            <person name="Dohra H."/>
            <person name="Kodani S."/>
        </authorList>
    </citation>
    <scope>NUCLEOTIDE SEQUENCE [LARGE SCALE GENOMIC DNA]</scope>
    <source>
        <strain evidence="3">JCM 9374</strain>
    </source>
</reference>
<evidence type="ECO:0000313" key="3">
    <source>
        <dbReference type="Proteomes" id="UP000077701"/>
    </source>
</evidence>
<keyword evidence="1" id="KW-0862">Zinc</keyword>
<gene>
    <name evidence="2" type="ORF">PS9374_02326</name>
</gene>
<name>A0A171CGL6_9ACTN</name>
<dbReference type="SUPFAM" id="SSF158745">
    <property type="entry name" value="LanC-like"/>
    <property type="match status" value="1"/>
</dbReference>
<dbReference type="Pfam" id="PF05147">
    <property type="entry name" value="LANC_like"/>
    <property type="match status" value="1"/>
</dbReference>
<dbReference type="SMART" id="SM01260">
    <property type="entry name" value="LANC_like"/>
    <property type="match status" value="1"/>
</dbReference>
<reference evidence="2 3" key="1">
    <citation type="journal article" date="2016" name="Genome Announc.">
        <title>Draft Genome Sequence of Planomonospora sphaerica JCM9374, a Rare Actinomycete.</title>
        <authorList>
            <person name="Dohra H."/>
            <person name="Suzuki T."/>
            <person name="Inoue Y."/>
            <person name="Kodani S."/>
        </authorList>
    </citation>
    <scope>NUCLEOTIDE SEQUENCE [LARGE SCALE GENOMIC DNA]</scope>
    <source>
        <strain evidence="2 3">JCM 9374</strain>
    </source>
</reference>
<proteinExistence type="predicted"/>
<protein>
    <submittedName>
        <fullName evidence="2">Lantibiotic biosynthesis protein</fullName>
    </submittedName>
</protein>
<dbReference type="GO" id="GO:0031179">
    <property type="term" value="P:peptide modification"/>
    <property type="evidence" value="ECO:0007669"/>
    <property type="project" value="InterPro"/>
</dbReference>
<dbReference type="AlphaFoldDB" id="A0A171CGL6"/>
<feature type="binding site" evidence="1">
    <location>
        <position position="273"/>
    </location>
    <ligand>
        <name>Zn(2+)</name>
        <dbReference type="ChEBI" id="CHEBI:29105"/>
    </ligand>
</feature>
<dbReference type="RefSeq" id="WP_197286993.1">
    <property type="nucleotide sequence ID" value="NZ_BDCX01000005.1"/>
</dbReference>
<dbReference type="Gene3D" id="1.50.10.20">
    <property type="match status" value="1"/>
</dbReference>
<feature type="binding site" evidence="1">
    <location>
        <position position="319"/>
    </location>
    <ligand>
        <name>Zn(2+)</name>
        <dbReference type="ChEBI" id="CHEBI:29105"/>
    </ligand>
</feature>